<protein>
    <submittedName>
        <fullName evidence="1">Uncharacterized protein</fullName>
    </submittedName>
</protein>
<dbReference type="Proteomes" id="UP001241377">
    <property type="component" value="Unassembled WGS sequence"/>
</dbReference>
<organism evidence="1 2">
    <name type="scientific">Naganishia cerealis</name>
    <dbReference type="NCBI Taxonomy" id="610337"/>
    <lineage>
        <taxon>Eukaryota</taxon>
        <taxon>Fungi</taxon>
        <taxon>Dikarya</taxon>
        <taxon>Basidiomycota</taxon>
        <taxon>Agaricomycotina</taxon>
        <taxon>Tremellomycetes</taxon>
        <taxon>Filobasidiales</taxon>
        <taxon>Filobasidiaceae</taxon>
        <taxon>Naganishia</taxon>
    </lineage>
</organism>
<proteinExistence type="predicted"/>
<sequence length="978" mass="99603">MHVSPLLLGVVQLTLATTSATAIALPRSRARRTHSADFIKLRTPPSQAERFVVPAQPVSAVVVEKREVAAAEVYRRPTAADDSSSSSEPAVPVSTDSINTSSGKNTQQPDLNLDSSEASSVVASLAASTSVFETFTYSAYSVQATPSSSDAPSSASPSASTLTDPIQKAREAAASYAKGQNGVISMPTVTVNLVMEPTQEVDGSWDYVVRVGGDGTATASPTWISATATATATPSPAATGIVNDEAPTSASATDYYVPAYSSVGEQVSAPVSSSAPQESGEYYYGNTHTYNSTTYGSETSSSDSPSEILDTTVRTLLTTSSSHAAFECASHTAYYYSADSDATQSCPGGTVCRFVDNACSPCVWPDADIWCNGKVYPWVTATSAAVESSSTPAATSATVIMDSPTSSQQQQPVTTANAVSSLSPQITTAPAVSTGEATYVYGSGFISASGETGRSAVTFTYAPSVTSAPIVPTTTEQPVEEPTSSSYFYGSGYASASGETGRSAITFTYSASASGIASETVSPSAAESTAWTSGHGQQHAYPWMTASVTEAVVPTATTQIESSASVTVSTTLSNGIVIATLAPAQSSQASTTINSWLVEATKGIDPVYGQPSSVTSSSAAVSTDGSISTQIESASSLPFEGESSAVSSFYPSMSATESALSASLTSSAESAYITDPAPTFTPGLSFNETSGVATSTSAGETATVTASLTSITQSANEESASGVSSTASGASSSSGIFSSSQIASSTLPTASVTSSYYDPVITASPTASSTEDPSDNGIATETVTDWDIVNATSTTFVPYESASATSVPVESTNATLALPTPTQNVTESGVPTVAPSSTAGHNASTTDFVIPDEANSTLTASVTASAEPTLAFTSPILHQWPANETSTEIASLATASASVTDSAWESAITATASSTSTQVSQPVIASDASSAEYISSTATATSSAAESTETGADEEECDEWEEVWVNERDIQDDWIIVE</sequence>
<gene>
    <name evidence="1" type="ORF">QFC19_004450</name>
</gene>
<reference evidence="1" key="1">
    <citation type="submission" date="2023-04" db="EMBL/GenBank/DDBJ databases">
        <title>Draft Genome sequencing of Naganishia species isolated from polar environments using Oxford Nanopore Technology.</title>
        <authorList>
            <person name="Leo P."/>
            <person name="Venkateswaran K."/>
        </authorList>
    </citation>
    <scope>NUCLEOTIDE SEQUENCE</scope>
    <source>
        <strain evidence="1">MNA-CCFEE 5261</strain>
    </source>
</reference>
<keyword evidence="2" id="KW-1185">Reference proteome</keyword>
<accession>A0ACC2VY74</accession>
<name>A0ACC2VY74_9TREE</name>
<comment type="caution">
    <text evidence="1">The sequence shown here is derived from an EMBL/GenBank/DDBJ whole genome shotgun (WGS) entry which is preliminary data.</text>
</comment>
<dbReference type="EMBL" id="JASBWR010000047">
    <property type="protein sequence ID" value="KAJ9103352.1"/>
    <property type="molecule type" value="Genomic_DNA"/>
</dbReference>
<evidence type="ECO:0000313" key="2">
    <source>
        <dbReference type="Proteomes" id="UP001241377"/>
    </source>
</evidence>
<evidence type="ECO:0000313" key="1">
    <source>
        <dbReference type="EMBL" id="KAJ9103352.1"/>
    </source>
</evidence>